<evidence type="ECO:0000313" key="1">
    <source>
        <dbReference type="EMBL" id="HIS70605.1"/>
    </source>
</evidence>
<organism evidence="1 2">
    <name type="scientific">Candidatus Enterousia intestinigallinarum</name>
    <dbReference type="NCBI Taxonomy" id="2840790"/>
    <lineage>
        <taxon>Bacteria</taxon>
        <taxon>Pseudomonadati</taxon>
        <taxon>Pseudomonadota</taxon>
        <taxon>Alphaproteobacteria</taxon>
        <taxon>Candidatus Enterousia</taxon>
    </lineage>
</organism>
<dbReference type="EMBL" id="DVJI01000006">
    <property type="protein sequence ID" value="HIS70605.1"/>
    <property type="molecule type" value="Genomic_DNA"/>
</dbReference>
<sequence>MPVSKSTNTRKRDLVAGTKRARKLTSSDTKIDLADAHAVATALGLDYVLFDPSVSKPIYKKDDLLSASKIARGLNLAPALIESEMNRLYKQNFEFSRNGIQYPMIVVDRRVHNKSNLRVHPLGMMLFITMCAKRMRAENNASLNETYSQGR</sequence>
<dbReference type="AlphaFoldDB" id="A0A9D1FFP9"/>
<evidence type="ECO:0000313" key="2">
    <source>
        <dbReference type="Proteomes" id="UP000886742"/>
    </source>
</evidence>
<accession>A0A9D1FFP9</accession>
<proteinExistence type="predicted"/>
<reference evidence="1" key="1">
    <citation type="submission" date="2020-10" db="EMBL/GenBank/DDBJ databases">
        <authorList>
            <person name="Gilroy R."/>
        </authorList>
    </citation>
    <scope>NUCLEOTIDE SEQUENCE</scope>
    <source>
        <strain evidence="1">ChiGjej3B3-5194</strain>
    </source>
</reference>
<reference evidence="1" key="2">
    <citation type="journal article" date="2021" name="PeerJ">
        <title>Extensive microbial diversity within the chicken gut microbiome revealed by metagenomics and culture.</title>
        <authorList>
            <person name="Gilroy R."/>
            <person name="Ravi A."/>
            <person name="Getino M."/>
            <person name="Pursley I."/>
            <person name="Horton D.L."/>
            <person name="Alikhan N.F."/>
            <person name="Baker D."/>
            <person name="Gharbi K."/>
            <person name="Hall N."/>
            <person name="Watson M."/>
            <person name="Adriaenssens E.M."/>
            <person name="Foster-Nyarko E."/>
            <person name="Jarju S."/>
            <person name="Secka A."/>
            <person name="Antonio M."/>
            <person name="Oren A."/>
            <person name="Chaudhuri R.R."/>
            <person name="La Ragione R."/>
            <person name="Hildebrand F."/>
            <person name="Pallen M.J."/>
        </authorList>
    </citation>
    <scope>NUCLEOTIDE SEQUENCE</scope>
    <source>
        <strain evidence="1">ChiGjej3B3-5194</strain>
    </source>
</reference>
<dbReference type="Proteomes" id="UP000886742">
    <property type="component" value="Unassembled WGS sequence"/>
</dbReference>
<name>A0A9D1FFP9_9PROT</name>
<gene>
    <name evidence="1" type="ORF">IAD02_01280</name>
</gene>
<comment type="caution">
    <text evidence="1">The sequence shown here is derived from an EMBL/GenBank/DDBJ whole genome shotgun (WGS) entry which is preliminary data.</text>
</comment>
<protein>
    <submittedName>
        <fullName evidence="1">Uncharacterized protein</fullName>
    </submittedName>
</protein>